<name>L8JZT5_9BACT</name>
<keyword evidence="2" id="KW-1185">Reference proteome</keyword>
<gene>
    <name evidence="1" type="ORF">C900_01091</name>
</gene>
<dbReference type="Proteomes" id="UP000011135">
    <property type="component" value="Unassembled WGS sequence"/>
</dbReference>
<comment type="caution">
    <text evidence="1">The sequence shown here is derived from an EMBL/GenBank/DDBJ whole genome shotgun (WGS) entry which is preliminary data.</text>
</comment>
<protein>
    <submittedName>
        <fullName evidence="1">Uncharacterized protein</fullName>
    </submittedName>
</protein>
<evidence type="ECO:0000313" key="2">
    <source>
        <dbReference type="Proteomes" id="UP000011135"/>
    </source>
</evidence>
<organism evidence="1 2">
    <name type="scientific">Fulvivirga imtechensis AK7</name>
    <dbReference type="NCBI Taxonomy" id="1237149"/>
    <lineage>
        <taxon>Bacteria</taxon>
        <taxon>Pseudomonadati</taxon>
        <taxon>Bacteroidota</taxon>
        <taxon>Cytophagia</taxon>
        <taxon>Cytophagales</taxon>
        <taxon>Fulvivirgaceae</taxon>
        <taxon>Fulvivirga</taxon>
    </lineage>
</organism>
<sequence>MIFVFIEFDIHYIIKPSRLRASKVNRKLELNGAYQLHFLT</sequence>
<dbReference type="EMBL" id="AMZN01000015">
    <property type="protein sequence ID" value="ELR72712.1"/>
    <property type="molecule type" value="Genomic_DNA"/>
</dbReference>
<evidence type="ECO:0000313" key="1">
    <source>
        <dbReference type="EMBL" id="ELR72712.1"/>
    </source>
</evidence>
<dbReference type="AlphaFoldDB" id="L8JZT5"/>
<accession>L8JZT5</accession>
<proteinExistence type="predicted"/>
<reference evidence="1 2" key="1">
    <citation type="submission" date="2012-12" db="EMBL/GenBank/DDBJ databases">
        <title>Genome assembly of Fulvivirga imtechensis AK7.</title>
        <authorList>
            <person name="Nupur N."/>
            <person name="Khatri I."/>
            <person name="Kumar R."/>
            <person name="Subramanian S."/>
            <person name="Pinnaka A."/>
        </authorList>
    </citation>
    <scope>NUCLEOTIDE SEQUENCE [LARGE SCALE GENOMIC DNA]</scope>
    <source>
        <strain evidence="1 2">AK7</strain>
    </source>
</reference>